<evidence type="ECO:0000313" key="3">
    <source>
        <dbReference type="EMBL" id="MBE9031783.1"/>
    </source>
</evidence>
<proteinExistence type="predicted"/>
<keyword evidence="1" id="KW-0812">Transmembrane</keyword>
<gene>
    <name evidence="3" type="ORF">IQ266_18780</name>
</gene>
<evidence type="ECO:0000256" key="1">
    <source>
        <dbReference type="SAM" id="Phobius"/>
    </source>
</evidence>
<sequence length="421" mass="47123">MQASSVATLKSSRRLWLIVGGIVLVLILSLVLAPTNNWKRSGSTYNRAPDGYAAWYDYMTQRGEVELVRSRQPIDILVEHLSSGDSQSPQTLLQIQPQFISANRWQTQRRSSAAVRLSAVEQQWLAAGNNLIVLGLSQPVRDVEFSSLLLSDFGPIRIETRRRAQVKQGKSLLKDEAGAVVWEMLPNPPGKSDDQPSRPSDGSVIEIVDKPKPRIGRLIFATTPHFAANAYQSEAGNFEFLADLMAQMRTPILVDEAIHGYREPLSKGAARQRTVPTQANSLLNYLAQTPLLPITVQAVVILLIAIWAKNRRFGRIKRVEPPQIDNSTAYIQALAGALRQANSRSFVMDTVGQAELRMIQQQLGLGSAPMELPEMIQAWAAQQQPTDELKALLRMQSRQNLSDRELLEWLQNLQRLRQRVQ</sequence>
<feature type="transmembrane region" description="Helical" evidence="1">
    <location>
        <begin position="15"/>
        <end position="33"/>
    </location>
</feature>
<name>A0A928VNE1_9CYAN</name>
<keyword evidence="1" id="KW-0472">Membrane</keyword>
<reference evidence="3" key="1">
    <citation type="submission" date="2020-10" db="EMBL/GenBank/DDBJ databases">
        <authorList>
            <person name="Castelo-Branco R."/>
            <person name="Eusebio N."/>
            <person name="Adriana R."/>
            <person name="Vieira A."/>
            <person name="Brugerolle De Fraissinette N."/>
            <person name="Rezende De Castro R."/>
            <person name="Schneider M.P."/>
            <person name="Vasconcelos V."/>
            <person name="Leao P.N."/>
        </authorList>
    </citation>
    <scope>NUCLEOTIDE SEQUENCE</scope>
    <source>
        <strain evidence="3">LEGE 11480</strain>
    </source>
</reference>
<dbReference type="EMBL" id="JADEXQ010000075">
    <property type="protein sequence ID" value="MBE9031783.1"/>
    <property type="molecule type" value="Genomic_DNA"/>
</dbReference>
<feature type="transmembrane region" description="Helical" evidence="1">
    <location>
        <begin position="290"/>
        <end position="308"/>
    </location>
</feature>
<accession>A0A928VNE1</accession>
<evidence type="ECO:0000313" key="4">
    <source>
        <dbReference type="Proteomes" id="UP000625316"/>
    </source>
</evidence>
<evidence type="ECO:0000259" key="2">
    <source>
        <dbReference type="Pfam" id="PF14258"/>
    </source>
</evidence>
<feature type="domain" description="DUF4350" evidence="2">
    <location>
        <begin position="44"/>
        <end position="244"/>
    </location>
</feature>
<dbReference type="AlphaFoldDB" id="A0A928VNE1"/>
<dbReference type="InterPro" id="IPR025646">
    <property type="entry name" value="DUF4350"/>
</dbReference>
<dbReference type="RefSeq" id="WP_264326610.1">
    <property type="nucleotide sequence ID" value="NZ_JADEXQ010000075.1"/>
</dbReference>
<dbReference type="Proteomes" id="UP000625316">
    <property type="component" value="Unassembled WGS sequence"/>
</dbReference>
<keyword evidence="4" id="KW-1185">Reference proteome</keyword>
<comment type="caution">
    <text evidence="3">The sequence shown here is derived from an EMBL/GenBank/DDBJ whole genome shotgun (WGS) entry which is preliminary data.</text>
</comment>
<organism evidence="3 4">
    <name type="scientific">Romeriopsis navalis LEGE 11480</name>
    <dbReference type="NCBI Taxonomy" id="2777977"/>
    <lineage>
        <taxon>Bacteria</taxon>
        <taxon>Bacillati</taxon>
        <taxon>Cyanobacteriota</taxon>
        <taxon>Cyanophyceae</taxon>
        <taxon>Leptolyngbyales</taxon>
        <taxon>Leptolyngbyaceae</taxon>
        <taxon>Romeriopsis</taxon>
        <taxon>Romeriopsis navalis</taxon>
    </lineage>
</organism>
<protein>
    <submittedName>
        <fullName evidence="3">DUF4350 domain-containing protein</fullName>
    </submittedName>
</protein>
<keyword evidence="1" id="KW-1133">Transmembrane helix</keyword>
<dbReference type="Pfam" id="PF14258">
    <property type="entry name" value="DUF4350"/>
    <property type="match status" value="1"/>
</dbReference>